<sequence length="97" mass="10655">MLIWLKAKAAVLGAGRLSQIGVVSCVSQSAKWVGRPHRKVNQIKGICAQEVAQVVIRGLKDNRTKVKMDSRFRGNDEAGRNDDGTRMNPLGFPPARE</sequence>
<evidence type="ECO:0000313" key="5">
    <source>
        <dbReference type="Proteomes" id="UP000344571"/>
    </source>
</evidence>
<gene>
    <name evidence="2" type="ORF">CO192_03030</name>
    <name evidence="3" type="ORF">EAO82_17905</name>
</gene>
<accession>A0AA91Z7C8</accession>
<dbReference type="AlphaFoldDB" id="A0AA91Z7C8"/>
<reference evidence="2 4" key="1">
    <citation type="submission" date="2017-09" db="EMBL/GenBank/DDBJ databases">
        <title>Bacterial and phytoplankton interrelationship in Kongsfjorden, an Arctic fjord.</title>
        <authorList>
            <person name="Sinha R."/>
            <person name="Krishnan K."/>
        </authorList>
    </citation>
    <scope>NUCLEOTIDE SEQUENCE [LARGE SCALE GENOMIC DNA]</scope>
    <source>
        <strain evidence="2 4">58</strain>
    </source>
</reference>
<keyword evidence="5" id="KW-1185">Reference proteome</keyword>
<feature type="region of interest" description="Disordered" evidence="1">
    <location>
        <begin position="67"/>
        <end position="97"/>
    </location>
</feature>
<protein>
    <submittedName>
        <fullName evidence="2">Uncharacterized protein</fullName>
    </submittedName>
</protein>
<evidence type="ECO:0000313" key="2">
    <source>
        <dbReference type="EMBL" id="PCD00787.1"/>
    </source>
</evidence>
<organism evidence="2 4">
    <name type="scientific">Halopseudomonas pelagia</name>
    <dbReference type="NCBI Taxonomy" id="553151"/>
    <lineage>
        <taxon>Bacteria</taxon>
        <taxon>Pseudomonadati</taxon>
        <taxon>Pseudomonadota</taxon>
        <taxon>Gammaproteobacteria</taxon>
        <taxon>Pseudomonadales</taxon>
        <taxon>Pseudomonadaceae</taxon>
        <taxon>Halopseudomonas</taxon>
    </lineage>
</organism>
<proteinExistence type="predicted"/>
<dbReference type="Proteomes" id="UP000344571">
    <property type="component" value="Chromosome"/>
</dbReference>
<evidence type="ECO:0000313" key="3">
    <source>
        <dbReference type="EMBL" id="QFY58077.1"/>
    </source>
</evidence>
<dbReference type="EMBL" id="NWMT01000056">
    <property type="protein sequence ID" value="PCD00787.1"/>
    <property type="molecule type" value="Genomic_DNA"/>
</dbReference>
<reference evidence="3 5" key="2">
    <citation type="submission" date="2018-10" db="EMBL/GenBank/DDBJ databases">
        <title>Complete genome sequence of Pseudomonas pelagia strain Kongs-67.</title>
        <authorList>
            <person name="Sinha R.K."/>
            <person name="Krishnan K."/>
        </authorList>
    </citation>
    <scope>NUCLEOTIDE SEQUENCE [LARGE SCALE GENOMIC DNA]</scope>
    <source>
        <strain evidence="3 5">Kongs-67</strain>
    </source>
</reference>
<feature type="compositionally biased region" description="Basic and acidic residues" evidence="1">
    <location>
        <begin position="67"/>
        <end position="85"/>
    </location>
</feature>
<evidence type="ECO:0000313" key="4">
    <source>
        <dbReference type="Proteomes" id="UP000243750"/>
    </source>
</evidence>
<evidence type="ECO:0000256" key="1">
    <source>
        <dbReference type="SAM" id="MobiDB-lite"/>
    </source>
</evidence>
<dbReference type="Proteomes" id="UP000243750">
    <property type="component" value="Unassembled WGS sequence"/>
</dbReference>
<dbReference type="EMBL" id="CP033116">
    <property type="protein sequence ID" value="QFY58077.1"/>
    <property type="molecule type" value="Genomic_DNA"/>
</dbReference>
<name>A0AA91Z7C8_9GAMM</name>